<evidence type="ECO:0000313" key="2">
    <source>
        <dbReference type="EMBL" id="GGM10418.1"/>
    </source>
</evidence>
<dbReference type="PANTHER" id="PTHR30445:SF8">
    <property type="entry name" value="K(+)_H(+) ANTIPORTER SUBUNIT KHTT"/>
    <property type="match status" value="1"/>
</dbReference>
<dbReference type="AlphaFoldDB" id="A0A917T4R5"/>
<evidence type="ECO:0000259" key="1">
    <source>
        <dbReference type="PROSITE" id="PS51202"/>
    </source>
</evidence>
<reference evidence="2" key="2">
    <citation type="submission" date="2020-09" db="EMBL/GenBank/DDBJ databases">
        <authorList>
            <person name="Sun Q."/>
            <person name="Zhou Y."/>
        </authorList>
    </citation>
    <scope>NUCLEOTIDE SEQUENCE</scope>
    <source>
        <strain evidence="2">CGMCC 4.7308</strain>
    </source>
</reference>
<accession>A0A917T4R5</accession>
<dbReference type="Pfam" id="PF02080">
    <property type="entry name" value="TrkA_C"/>
    <property type="match status" value="1"/>
</dbReference>
<organism evidence="2 3">
    <name type="scientific">Nakamurella endophytica</name>
    <dbReference type="NCBI Taxonomy" id="1748367"/>
    <lineage>
        <taxon>Bacteria</taxon>
        <taxon>Bacillati</taxon>
        <taxon>Actinomycetota</taxon>
        <taxon>Actinomycetes</taxon>
        <taxon>Nakamurellales</taxon>
        <taxon>Nakamurellaceae</taxon>
        <taxon>Nakamurella</taxon>
    </lineage>
</organism>
<dbReference type="PANTHER" id="PTHR30445">
    <property type="entry name" value="K(+)_H(+) ANTIPORTER SUBUNIT KHTT"/>
    <property type="match status" value="1"/>
</dbReference>
<name>A0A917T4R5_9ACTN</name>
<reference evidence="2" key="1">
    <citation type="journal article" date="2014" name="Int. J. Syst. Evol. Microbiol.">
        <title>Complete genome sequence of Corynebacterium casei LMG S-19264T (=DSM 44701T), isolated from a smear-ripened cheese.</title>
        <authorList>
            <consortium name="US DOE Joint Genome Institute (JGI-PGF)"/>
            <person name="Walter F."/>
            <person name="Albersmeier A."/>
            <person name="Kalinowski J."/>
            <person name="Ruckert C."/>
        </authorList>
    </citation>
    <scope>NUCLEOTIDE SEQUENCE</scope>
    <source>
        <strain evidence="2">CGMCC 4.7308</strain>
    </source>
</reference>
<dbReference type="InterPro" id="IPR026278">
    <property type="entry name" value="KhtT"/>
</dbReference>
<dbReference type="SUPFAM" id="SSF116726">
    <property type="entry name" value="TrkA C-terminal domain-like"/>
    <property type="match status" value="1"/>
</dbReference>
<dbReference type="InterPro" id="IPR050144">
    <property type="entry name" value="AAE_transporter"/>
</dbReference>
<proteinExistence type="predicted"/>
<protein>
    <submittedName>
        <fullName evidence="2">Potassium transporter TrkA</fullName>
    </submittedName>
</protein>
<evidence type="ECO:0000313" key="3">
    <source>
        <dbReference type="Proteomes" id="UP000655208"/>
    </source>
</evidence>
<dbReference type="RefSeq" id="WP_188943573.1">
    <property type="nucleotide sequence ID" value="NZ_BMNA01000008.1"/>
</dbReference>
<dbReference type="InterPro" id="IPR006037">
    <property type="entry name" value="RCK_C"/>
</dbReference>
<gene>
    <name evidence="2" type="ORF">GCM10011594_32870</name>
</gene>
<dbReference type="InterPro" id="IPR036721">
    <property type="entry name" value="RCK_C_sf"/>
</dbReference>
<sequence>MFDEDVEVSETRLPGVGIRHDFLTDAGRRVGVVAHRNGKRDLVVFSKDDPDSCSQVVTLSGPEADALAGFLGNRRVIERLANLSEQVAGLAVGKVKVAHGSRFDGLALTAIKAKRTGASVVAVLHDGEMVPSPDPERSLTGGDVLIVVGTAESIETLRDLVAG</sequence>
<dbReference type="Pfam" id="PF25991">
    <property type="entry name" value="KhtT_N"/>
    <property type="match status" value="1"/>
</dbReference>
<dbReference type="GO" id="GO:0006813">
    <property type="term" value="P:potassium ion transport"/>
    <property type="evidence" value="ECO:0007669"/>
    <property type="project" value="InterPro"/>
</dbReference>
<comment type="caution">
    <text evidence="2">The sequence shown here is derived from an EMBL/GenBank/DDBJ whole genome shotgun (WGS) entry which is preliminary data.</text>
</comment>
<dbReference type="EMBL" id="BMNA01000008">
    <property type="protein sequence ID" value="GGM10418.1"/>
    <property type="molecule type" value="Genomic_DNA"/>
</dbReference>
<dbReference type="InterPro" id="IPR058776">
    <property type="entry name" value="KhtT-like_N"/>
</dbReference>
<dbReference type="GO" id="GO:0008324">
    <property type="term" value="F:monoatomic cation transmembrane transporter activity"/>
    <property type="evidence" value="ECO:0007669"/>
    <property type="project" value="InterPro"/>
</dbReference>
<dbReference type="Gene3D" id="3.30.70.1450">
    <property type="entry name" value="Regulator of K+ conductance, C-terminal domain"/>
    <property type="match status" value="1"/>
</dbReference>
<keyword evidence="3" id="KW-1185">Reference proteome</keyword>
<dbReference type="PROSITE" id="PS51202">
    <property type="entry name" value="RCK_C"/>
    <property type="match status" value="1"/>
</dbReference>
<dbReference type="PIRSF" id="PIRSF005028">
    <property type="entry name" value="KhtT"/>
    <property type="match status" value="1"/>
</dbReference>
<feature type="domain" description="RCK C-terminal" evidence="1">
    <location>
        <begin position="80"/>
        <end position="163"/>
    </location>
</feature>
<dbReference type="Proteomes" id="UP000655208">
    <property type="component" value="Unassembled WGS sequence"/>
</dbReference>